<feature type="domain" description="DUF112" evidence="2">
    <location>
        <begin position="17"/>
        <end position="435"/>
    </location>
</feature>
<feature type="transmembrane region" description="Helical" evidence="1">
    <location>
        <begin position="201"/>
        <end position="225"/>
    </location>
</feature>
<accession>A0AAE3JDC4</accession>
<gene>
    <name evidence="3" type="ORF">LKD81_01940</name>
</gene>
<reference evidence="3" key="1">
    <citation type="submission" date="2021-10" db="EMBL/GenBank/DDBJ databases">
        <title>Anaerobic single-cell dispensing facilitates the cultivation of human gut bacteria.</title>
        <authorList>
            <person name="Afrizal A."/>
        </authorList>
    </citation>
    <scope>NUCLEOTIDE SEQUENCE</scope>
    <source>
        <strain evidence="3">CLA-AA-H215</strain>
    </source>
</reference>
<feature type="transmembrane region" description="Helical" evidence="1">
    <location>
        <begin position="386"/>
        <end position="408"/>
    </location>
</feature>
<keyword evidence="1" id="KW-0812">Transmembrane</keyword>
<keyword evidence="1" id="KW-0472">Membrane</keyword>
<evidence type="ECO:0000259" key="2">
    <source>
        <dbReference type="Pfam" id="PF01970"/>
    </source>
</evidence>
<feature type="transmembrane region" description="Helical" evidence="1">
    <location>
        <begin position="162"/>
        <end position="181"/>
    </location>
</feature>
<keyword evidence="1" id="KW-1133">Transmembrane helix</keyword>
<evidence type="ECO:0000256" key="1">
    <source>
        <dbReference type="SAM" id="Phobius"/>
    </source>
</evidence>
<feature type="transmembrane region" description="Helical" evidence="1">
    <location>
        <begin position="245"/>
        <end position="265"/>
    </location>
</feature>
<protein>
    <submittedName>
        <fullName evidence="3">Tripartite tricarboxylate transporter permease</fullName>
    </submittedName>
</protein>
<feature type="transmembrane region" description="Helical" evidence="1">
    <location>
        <begin position="428"/>
        <end position="445"/>
    </location>
</feature>
<feature type="transmembrane region" description="Helical" evidence="1">
    <location>
        <begin position="106"/>
        <end position="129"/>
    </location>
</feature>
<comment type="caution">
    <text evidence="3">The sequence shown here is derived from an EMBL/GenBank/DDBJ whole genome shotgun (WGS) entry which is preliminary data.</text>
</comment>
<dbReference type="InterPro" id="IPR002823">
    <property type="entry name" value="DUF112_TM"/>
</dbReference>
<feature type="transmembrane region" description="Helical" evidence="1">
    <location>
        <begin position="52"/>
        <end position="71"/>
    </location>
</feature>
<dbReference type="PANTHER" id="PTHR35342:SF5">
    <property type="entry name" value="TRICARBOXYLIC TRANSPORT PROTEIN"/>
    <property type="match status" value="1"/>
</dbReference>
<evidence type="ECO:0000313" key="3">
    <source>
        <dbReference type="EMBL" id="MCC2229764.1"/>
    </source>
</evidence>
<dbReference type="EMBL" id="JAJEQR010000004">
    <property type="protein sequence ID" value="MCC2229764.1"/>
    <property type="molecule type" value="Genomic_DNA"/>
</dbReference>
<dbReference type="AlphaFoldDB" id="A0AAE3JDC4"/>
<dbReference type="Proteomes" id="UP001198182">
    <property type="component" value="Unassembled WGS sequence"/>
</dbReference>
<sequence length="501" mass="52801">MDVLSYLLIPFQQPMLILLTAVGTFAGVYVGAIPGLSATMAVSLLVSFTYGWGTYESLALMLGIFVGTVYGGSRSAILLNIPGAPSAVATGLDGYPMALKGEAGKAMGIATTQSVIGTVLGIIVLAVAAPVVSKFAVNFSSMDYLLLAVMGMMMVGSLNCKSIFRGLLSAAVGLFVGTIGMDSMTAVRRFTFDISYLNSGVSFVVAMIGLFGVSEALIQITSLDIKGVKQKVDKILPSLSTIKKYIPLTLRSSAVGVLVGALPGAGGDIAALLTYDQAKRTVKNPEVPFGEGAVEGLVAPESANNAAIGGAFIPMLTLGIPGDAVTAVLLGALQIHGLQPGPNLMTSSPDLFYVIVSVLLVASVFLVVFGLTGVKLFTKIVEVPKSILMPIIIILSVVGSFALRKSLFDIFWMLGFGVLGYFMKRFDYPVAPCVLGVILCNLLENNYRRGITLKKSIGGLVGSIFTEPVALILFLVIIVMVGTQTNTYKNWKKKREEKRAH</sequence>
<proteinExistence type="predicted"/>
<evidence type="ECO:0000313" key="4">
    <source>
        <dbReference type="Proteomes" id="UP001198182"/>
    </source>
</evidence>
<feature type="transmembrane region" description="Helical" evidence="1">
    <location>
        <begin position="135"/>
        <end position="155"/>
    </location>
</feature>
<feature type="transmembrane region" description="Helical" evidence="1">
    <location>
        <begin position="16"/>
        <end position="46"/>
    </location>
</feature>
<name>A0AAE3JDC4_9FIRM</name>
<feature type="transmembrane region" description="Helical" evidence="1">
    <location>
        <begin position="457"/>
        <end position="481"/>
    </location>
</feature>
<organism evidence="3 4">
    <name type="scientific">Hominifimenecus microfluidus</name>
    <dbReference type="NCBI Taxonomy" id="2885348"/>
    <lineage>
        <taxon>Bacteria</taxon>
        <taxon>Bacillati</taxon>
        <taxon>Bacillota</taxon>
        <taxon>Clostridia</taxon>
        <taxon>Lachnospirales</taxon>
        <taxon>Lachnospiraceae</taxon>
        <taxon>Hominifimenecus</taxon>
    </lineage>
</organism>
<feature type="transmembrane region" description="Helical" evidence="1">
    <location>
        <begin position="351"/>
        <end position="374"/>
    </location>
</feature>
<dbReference type="RefSeq" id="WP_308452551.1">
    <property type="nucleotide sequence ID" value="NZ_JAJEQR010000004.1"/>
</dbReference>
<keyword evidence="4" id="KW-1185">Reference proteome</keyword>
<dbReference type="Pfam" id="PF01970">
    <property type="entry name" value="TctA"/>
    <property type="match status" value="1"/>
</dbReference>
<dbReference type="PANTHER" id="PTHR35342">
    <property type="entry name" value="TRICARBOXYLIC TRANSPORT PROTEIN"/>
    <property type="match status" value="1"/>
</dbReference>